<keyword evidence="5" id="KW-1185">Reference proteome</keyword>
<dbReference type="InterPro" id="IPR008258">
    <property type="entry name" value="Transglycosylase_SLT_dom_1"/>
</dbReference>
<evidence type="ECO:0000259" key="3">
    <source>
        <dbReference type="Pfam" id="PF01464"/>
    </source>
</evidence>
<accession>A0ABP4G4D3</accession>
<proteinExistence type="predicted"/>
<feature type="domain" description="Transglycosylase SLT" evidence="3">
    <location>
        <begin position="104"/>
        <end position="179"/>
    </location>
</feature>
<gene>
    <name evidence="4" type="ORF">GCM10009675_31110</name>
</gene>
<evidence type="ECO:0000256" key="1">
    <source>
        <dbReference type="SAM" id="MobiDB-lite"/>
    </source>
</evidence>
<dbReference type="Proteomes" id="UP001500467">
    <property type="component" value="Unassembled WGS sequence"/>
</dbReference>
<feature type="chain" id="PRO_5046495715" description="Transglycosylase SLT domain-containing protein" evidence="2">
    <location>
        <begin position="24"/>
        <end position="185"/>
    </location>
</feature>
<name>A0ABP4G4D3_9PSEU</name>
<dbReference type="SUPFAM" id="SSF53955">
    <property type="entry name" value="Lysozyme-like"/>
    <property type="match status" value="1"/>
</dbReference>
<dbReference type="EMBL" id="BAAALM010000010">
    <property type="protein sequence ID" value="GAA1208891.1"/>
    <property type="molecule type" value="Genomic_DNA"/>
</dbReference>
<comment type="caution">
    <text evidence="4">The sequence shown here is derived from an EMBL/GenBank/DDBJ whole genome shotgun (WGS) entry which is preliminary data.</text>
</comment>
<feature type="region of interest" description="Disordered" evidence="1">
    <location>
        <begin position="25"/>
        <end position="52"/>
    </location>
</feature>
<dbReference type="InterPro" id="IPR023346">
    <property type="entry name" value="Lysozyme-like_dom_sf"/>
</dbReference>
<dbReference type="Pfam" id="PF01464">
    <property type="entry name" value="SLT"/>
    <property type="match status" value="1"/>
</dbReference>
<reference evidence="5" key="1">
    <citation type="journal article" date="2019" name="Int. J. Syst. Evol. Microbiol.">
        <title>The Global Catalogue of Microorganisms (GCM) 10K type strain sequencing project: providing services to taxonomists for standard genome sequencing and annotation.</title>
        <authorList>
            <consortium name="The Broad Institute Genomics Platform"/>
            <consortium name="The Broad Institute Genome Sequencing Center for Infectious Disease"/>
            <person name="Wu L."/>
            <person name="Ma J."/>
        </authorList>
    </citation>
    <scope>NUCLEOTIDE SEQUENCE [LARGE SCALE GENOMIC DNA]</scope>
    <source>
        <strain evidence="5">JCM 13022</strain>
    </source>
</reference>
<sequence>MSRRRTGLIMACAAVAIVAAKPAEDTGATGGGAAPGSEPTDKTAGHAPAVSGGPVADIPPRYLALYRKYASVCGPLHWSLLAGVGKVETNHGRTDLPGVHSGANYAGAAGPMQFLPATFDGVRQAHPDIGPDQYNPATAVHAAAHYLCDSGLADGDIYDAIFTYNRADWYVAKVRAQAADYRAAA</sequence>
<keyword evidence="2" id="KW-0732">Signal</keyword>
<evidence type="ECO:0000313" key="5">
    <source>
        <dbReference type="Proteomes" id="UP001500467"/>
    </source>
</evidence>
<evidence type="ECO:0000256" key="2">
    <source>
        <dbReference type="SAM" id="SignalP"/>
    </source>
</evidence>
<organism evidence="4 5">
    <name type="scientific">Prauserella alba</name>
    <dbReference type="NCBI Taxonomy" id="176898"/>
    <lineage>
        <taxon>Bacteria</taxon>
        <taxon>Bacillati</taxon>
        <taxon>Actinomycetota</taxon>
        <taxon>Actinomycetes</taxon>
        <taxon>Pseudonocardiales</taxon>
        <taxon>Pseudonocardiaceae</taxon>
        <taxon>Prauserella</taxon>
    </lineage>
</organism>
<feature type="signal peptide" evidence="2">
    <location>
        <begin position="1"/>
        <end position="23"/>
    </location>
</feature>
<evidence type="ECO:0000313" key="4">
    <source>
        <dbReference type="EMBL" id="GAA1208891.1"/>
    </source>
</evidence>
<dbReference type="Gene3D" id="1.10.530.10">
    <property type="match status" value="1"/>
</dbReference>
<dbReference type="RefSeq" id="WP_253853963.1">
    <property type="nucleotide sequence ID" value="NZ_BAAALM010000010.1"/>
</dbReference>
<protein>
    <recommendedName>
        <fullName evidence="3">Transglycosylase SLT domain-containing protein</fullName>
    </recommendedName>
</protein>